<name>A0A0B7F5Z0_THACB</name>
<dbReference type="Pfam" id="PF06283">
    <property type="entry name" value="ThuA"/>
    <property type="match status" value="1"/>
</dbReference>
<dbReference type="SUPFAM" id="SSF52317">
    <property type="entry name" value="Class I glutamine amidotransferase-like"/>
    <property type="match status" value="1"/>
</dbReference>
<feature type="chain" id="PRO_5002130126" description="ThuA-like domain-containing protein" evidence="2">
    <location>
        <begin position="18"/>
        <end position="366"/>
    </location>
</feature>
<dbReference type="PANTHER" id="PTHR40469:SF2">
    <property type="entry name" value="GALACTOSE-BINDING DOMAIN-LIKE SUPERFAMILY PROTEIN"/>
    <property type="match status" value="1"/>
</dbReference>
<feature type="region of interest" description="Disordered" evidence="1">
    <location>
        <begin position="305"/>
        <end position="338"/>
    </location>
</feature>
<dbReference type="EMBL" id="LN679112">
    <property type="protein sequence ID" value="CEL53496.1"/>
    <property type="molecule type" value="Genomic_DNA"/>
</dbReference>
<keyword evidence="2" id="KW-0732">Signal</keyword>
<dbReference type="Gene3D" id="3.40.50.880">
    <property type="match status" value="1"/>
</dbReference>
<evidence type="ECO:0000313" key="5">
    <source>
        <dbReference type="Proteomes" id="UP000059188"/>
    </source>
</evidence>
<dbReference type="PANTHER" id="PTHR40469">
    <property type="entry name" value="SECRETED GLYCOSYL HYDROLASE"/>
    <property type="match status" value="1"/>
</dbReference>
<evidence type="ECO:0000313" key="4">
    <source>
        <dbReference type="EMBL" id="CEL53496.1"/>
    </source>
</evidence>
<accession>A0A0B7F5Z0</accession>
<dbReference type="InterPro" id="IPR029062">
    <property type="entry name" value="Class_I_gatase-like"/>
</dbReference>
<feature type="domain" description="ThuA-like" evidence="3">
    <location>
        <begin position="31"/>
        <end position="263"/>
    </location>
</feature>
<gene>
    <name evidence="4" type="ORF">RSOLAG1IB_06350</name>
</gene>
<evidence type="ECO:0000256" key="2">
    <source>
        <dbReference type="SAM" id="SignalP"/>
    </source>
</evidence>
<feature type="signal peptide" evidence="2">
    <location>
        <begin position="1"/>
        <end position="17"/>
    </location>
</feature>
<proteinExistence type="predicted"/>
<dbReference type="AlphaFoldDB" id="A0A0B7F5Z0"/>
<reference evidence="4 5" key="1">
    <citation type="submission" date="2014-11" db="EMBL/GenBank/DDBJ databases">
        <authorList>
            <person name="Wibberg Daniel"/>
        </authorList>
    </citation>
    <scope>NUCLEOTIDE SEQUENCE [LARGE SCALE GENOMIC DNA]</scope>
    <source>
        <strain evidence="4">Rhizoctonia solani AG1-IB 7/3/14</strain>
    </source>
</reference>
<dbReference type="OrthoDB" id="3482285at2759"/>
<keyword evidence="5" id="KW-1185">Reference proteome</keyword>
<organism evidence="4 5">
    <name type="scientific">Thanatephorus cucumeris (strain AG1-IB / isolate 7/3/14)</name>
    <name type="common">Lettuce bottom rot fungus</name>
    <name type="synonym">Rhizoctonia solani</name>
    <dbReference type="NCBI Taxonomy" id="1108050"/>
    <lineage>
        <taxon>Eukaryota</taxon>
        <taxon>Fungi</taxon>
        <taxon>Dikarya</taxon>
        <taxon>Basidiomycota</taxon>
        <taxon>Agaricomycotina</taxon>
        <taxon>Agaricomycetes</taxon>
        <taxon>Cantharellales</taxon>
        <taxon>Ceratobasidiaceae</taxon>
        <taxon>Rhizoctonia</taxon>
        <taxon>Rhizoctonia solani AG-1</taxon>
    </lineage>
</organism>
<dbReference type="Proteomes" id="UP000059188">
    <property type="component" value="Unassembled WGS sequence"/>
</dbReference>
<evidence type="ECO:0000259" key="3">
    <source>
        <dbReference type="Pfam" id="PF06283"/>
    </source>
</evidence>
<protein>
    <recommendedName>
        <fullName evidence="3">ThuA-like domain-containing protein</fullName>
    </recommendedName>
</protein>
<dbReference type="InterPro" id="IPR029010">
    <property type="entry name" value="ThuA-like"/>
</dbReference>
<evidence type="ECO:0000256" key="1">
    <source>
        <dbReference type="SAM" id="MobiDB-lite"/>
    </source>
</evidence>
<sequence length="366" mass="38992">MIWPVSLLLALATLVAAQESTPDYQNPLLAKVLLYTYTNGFRHDSIPTAIQQLKAWGPYYNISFDATEDQKDFNVSNLVKYDALMFVHTTENILDKAGQDAFVDYLSKGGNFAGVHAASVAFVSKTWPPWTDTLGSSFDHHPARQTATFVKEATGHPATNPTPDRWSFDEEVYSFSSDPRQLGAKLLFSVDPTSYKENNVVQEQGTPHPIAWYQEYAAGAVIKPGAPGPGVAGRSFFSSLGHNNSTWMDDTFMKHIMGGLSWTLASNTTRVAAGLYRGTDVQPTVRRGASNVNASSIAANAWSPVLGSDQVAPPPPPPKSTPTQSAGPESTSGVSTTSHSGAIMGAPIGVWGVAAAALGAILGGAF</sequence>